<dbReference type="Pfam" id="PF07969">
    <property type="entry name" value="Amidohydro_3"/>
    <property type="match status" value="1"/>
</dbReference>
<sequence>MRNVGPTPFATTGPVASQPATAGRAGLHLAGLRLAGRDRHWDIAVEDGRIAGLSPSAEKGGGFVMPLLADIHTHLDKTFTASRMPERATSLFHAIEMMKADAAGWDEADLRRRAGQALSRAYRHGTALMRSHLDWYGAEPPTAWHVLRELAGEWQGRVRLQLASLTPLDLFADIGEAVAREVKAARAVLGAFIYRNDDLASKLGHVFDLAERHDLELDFHVDEGLDTDARGIDAIVAETARRGLAGRVLCGHGCALSMRDPGEVGDLLRHAAEAGVGLTVLPGCNSYLQDAGTGRTPRLRGLAPMHEARAAGMKVMIGSDNVRDGFFPYGDYDLCDMFRGAALLGHLQPDAWLDAISETPANWMGSSLRVSEGGPADFIWLDADDLTDAISRPRAARAVWRDGRILADHHQGEQT</sequence>
<name>A0ABV2N4S3_9HYPH</name>
<keyword evidence="3" id="KW-0378">Hydrolase</keyword>
<evidence type="ECO:0000313" key="4">
    <source>
        <dbReference type="Proteomes" id="UP001549076"/>
    </source>
</evidence>
<dbReference type="Gene3D" id="3.20.20.140">
    <property type="entry name" value="Metal-dependent hydrolases"/>
    <property type="match status" value="1"/>
</dbReference>
<proteinExistence type="predicted"/>
<dbReference type="EC" id="3.5.4.1" evidence="3"/>
<dbReference type="SUPFAM" id="SSF51338">
    <property type="entry name" value="Composite domain of metallo-dependent hydrolases"/>
    <property type="match status" value="1"/>
</dbReference>
<dbReference type="SUPFAM" id="SSF51556">
    <property type="entry name" value="Metallo-dependent hydrolases"/>
    <property type="match status" value="1"/>
</dbReference>
<dbReference type="InterPro" id="IPR032466">
    <property type="entry name" value="Metal_Hydrolase"/>
</dbReference>
<evidence type="ECO:0000313" key="3">
    <source>
        <dbReference type="EMBL" id="MET3793827.1"/>
    </source>
</evidence>
<feature type="region of interest" description="Disordered" evidence="1">
    <location>
        <begin position="1"/>
        <end position="22"/>
    </location>
</feature>
<dbReference type="GO" id="GO:0004131">
    <property type="term" value="F:cytosine deaminase activity"/>
    <property type="evidence" value="ECO:0007669"/>
    <property type="project" value="UniProtKB-EC"/>
</dbReference>
<dbReference type="InterPro" id="IPR013108">
    <property type="entry name" value="Amidohydro_3"/>
</dbReference>
<dbReference type="EMBL" id="JBEPML010000017">
    <property type="protein sequence ID" value="MET3793827.1"/>
    <property type="molecule type" value="Genomic_DNA"/>
</dbReference>
<protein>
    <submittedName>
        <fullName evidence="3">Cytosine deaminase</fullName>
        <ecNumber evidence="3">3.5.4.1</ecNumber>
    </submittedName>
</protein>
<dbReference type="Gene3D" id="2.30.40.10">
    <property type="entry name" value="Urease, subunit C, domain 1"/>
    <property type="match status" value="1"/>
</dbReference>
<dbReference type="PANTHER" id="PTHR32027">
    <property type="entry name" value="CYTOSINE DEAMINASE"/>
    <property type="match status" value="1"/>
</dbReference>
<accession>A0ABV2N4S3</accession>
<organism evidence="3 4">
    <name type="scientific">Aquamicrobium terrae</name>
    <dbReference type="NCBI Taxonomy" id="1324945"/>
    <lineage>
        <taxon>Bacteria</taxon>
        <taxon>Pseudomonadati</taxon>
        <taxon>Pseudomonadota</taxon>
        <taxon>Alphaproteobacteria</taxon>
        <taxon>Hyphomicrobiales</taxon>
        <taxon>Phyllobacteriaceae</taxon>
        <taxon>Aquamicrobium</taxon>
    </lineage>
</organism>
<keyword evidence="4" id="KW-1185">Reference proteome</keyword>
<evidence type="ECO:0000256" key="1">
    <source>
        <dbReference type="SAM" id="MobiDB-lite"/>
    </source>
</evidence>
<evidence type="ECO:0000259" key="2">
    <source>
        <dbReference type="Pfam" id="PF07969"/>
    </source>
</evidence>
<dbReference type="InterPro" id="IPR052349">
    <property type="entry name" value="Metallo-hydrolase_Enzymes"/>
</dbReference>
<dbReference type="InterPro" id="IPR011059">
    <property type="entry name" value="Metal-dep_hydrolase_composite"/>
</dbReference>
<dbReference type="PANTHER" id="PTHR32027:SF0">
    <property type="entry name" value="CYTOSINE DEAMINASE"/>
    <property type="match status" value="1"/>
</dbReference>
<reference evidence="3 4" key="1">
    <citation type="submission" date="2024-06" db="EMBL/GenBank/DDBJ databases">
        <title>Genomic Encyclopedia of Type Strains, Phase IV (KMG-IV): sequencing the most valuable type-strain genomes for metagenomic binning, comparative biology and taxonomic classification.</title>
        <authorList>
            <person name="Goeker M."/>
        </authorList>
    </citation>
    <scope>NUCLEOTIDE SEQUENCE [LARGE SCALE GENOMIC DNA]</scope>
    <source>
        <strain evidence="3 4">DSM 27865</strain>
    </source>
</reference>
<comment type="caution">
    <text evidence="3">The sequence shown here is derived from an EMBL/GenBank/DDBJ whole genome shotgun (WGS) entry which is preliminary data.</text>
</comment>
<gene>
    <name evidence="3" type="ORF">ABID37_004065</name>
</gene>
<feature type="domain" description="Amidohydrolase 3" evidence="2">
    <location>
        <begin position="200"/>
        <end position="406"/>
    </location>
</feature>
<dbReference type="Proteomes" id="UP001549076">
    <property type="component" value="Unassembled WGS sequence"/>
</dbReference>
<dbReference type="RefSeq" id="WP_354198050.1">
    <property type="nucleotide sequence ID" value="NZ_JBEPML010000017.1"/>
</dbReference>